<keyword evidence="2" id="KW-1185">Reference proteome</keyword>
<dbReference type="RefSeq" id="WP_253741242.1">
    <property type="nucleotide sequence ID" value="NZ_BAABKA010000048.1"/>
</dbReference>
<dbReference type="AlphaFoldDB" id="A0A9X2GBP4"/>
<accession>A0A9X2GBP4</accession>
<dbReference type="InterPro" id="IPR029058">
    <property type="entry name" value="AB_hydrolase_fold"/>
</dbReference>
<organism evidence="1 2">
    <name type="scientific">Nonomuraea thailandensis</name>
    <dbReference type="NCBI Taxonomy" id="1188745"/>
    <lineage>
        <taxon>Bacteria</taxon>
        <taxon>Bacillati</taxon>
        <taxon>Actinomycetota</taxon>
        <taxon>Actinomycetes</taxon>
        <taxon>Streptosporangiales</taxon>
        <taxon>Streptosporangiaceae</taxon>
        <taxon>Nonomuraea</taxon>
    </lineage>
</organism>
<sequence length="209" mass="21654">MKSTDYSFDACLRDLDAVLKARKVERPLLAAWSYGALPGVHRAARHPGRVVGVVGVVGVDGPFRRGRQVPGNPTLLAISNGIQAHTDATRSGLLNHLGEDQAPAMARLTALDETKLRAAGVDIPYQGIARGHDGAVQAVRVVPALLEGGASTSVAAVAAGTVPPGRIARTGPIPVSFVVISTGSRRRSTRSAAYPASRRCCAAIGTRPG</sequence>
<dbReference type="Gene3D" id="3.40.50.1820">
    <property type="entry name" value="alpha/beta hydrolase"/>
    <property type="match status" value="1"/>
</dbReference>
<dbReference type="SUPFAM" id="SSF53474">
    <property type="entry name" value="alpha/beta-Hydrolases"/>
    <property type="match status" value="1"/>
</dbReference>
<proteinExistence type="predicted"/>
<dbReference type="EMBL" id="JAMZEB010000002">
    <property type="protein sequence ID" value="MCP2354710.1"/>
    <property type="molecule type" value="Genomic_DNA"/>
</dbReference>
<evidence type="ECO:0000313" key="1">
    <source>
        <dbReference type="EMBL" id="MCP2354710.1"/>
    </source>
</evidence>
<dbReference type="Proteomes" id="UP001139648">
    <property type="component" value="Unassembled WGS sequence"/>
</dbReference>
<evidence type="ECO:0000313" key="2">
    <source>
        <dbReference type="Proteomes" id="UP001139648"/>
    </source>
</evidence>
<reference evidence="1" key="1">
    <citation type="submission" date="2022-06" db="EMBL/GenBank/DDBJ databases">
        <title>Sequencing the genomes of 1000 actinobacteria strains.</title>
        <authorList>
            <person name="Klenk H.-P."/>
        </authorList>
    </citation>
    <scope>NUCLEOTIDE SEQUENCE</scope>
    <source>
        <strain evidence="1">DSM 46694</strain>
    </source>
</reference>
<gene>
    <name evidence="1" type="ORF">HD597_001730</name>
</gene>
<comment type="caution">
    <text evidence="1">The sequence shown here is derived from an EMBL/GenBank/DDBJ whole genome shotgun (WGS) entry which is preliminary data.</text>
</comment>
<protein>
    <submittedName>
        <fullName evidence="1">Pimeloyl-ACP methyl ester carboxylesterase</fullName>
    </submittedName>
</protein>
<name>A0A9X2GBP4_9ACTN</name>